<feature type="domain" description="X8" evidence="9">
    <location>
        <begin position="23"/>
        <end position="108"/>
    </location>
</feature>
<evidence type="ECO:0000259" key="9">
    <source>
        <dbReference type="SMART" id="SM00768"/>
    </source>
</evidence>
<evidence type="ECO:0000256" key="4">
    <source>
        <dbReference type="ARBA" id="ARBA00022729"/>
    </source>
</evidence>
<comment type="caution">
    <text evidence="10">The sequence shown here is derived from an EMBL/GenBank/DDBJ whole genome shotgun (WGS) entry which is preliminary data.</text>
</comment>
<feature type="chain" id="PRO_5042229656" description="X8 domain-containing protein" evidence="8">
    <location>
        <begin position="18"/>
        <end position="143"/>
    </location>
</feature>
<feature type="non-terminal residue" evidence="10">
    <location>
        <position position="1"/>
    </location>
</feature>
<name>A0AAD4XIJ2_9MAGN</name>
<keyword evidence="11" id="KW-1185">Reference proteome</keyword>
<dbReference type="FunFam" id="1.20.58.1040:FF:000001">
    <property type="entry name" value="Glucan endo-1,3-beta-glucosidase 4"/>
    <property type="match status" value="1"/>
</dbReference>
<dbReference type="GO" id="GO:0098552">
    <property type="term" value="C:side of membrane"/>
    <property type="evidence" value="ECO:0007669"/>
    <property type="project" value="UniProtKB-KW"/>
</dbReference>
<dbReference type="Pfam" id="PF07983">
    <property type="entry name" value="X8"/>
    <property type="match status" value="1"/>
</dbReference>
<dbReference type="PANTHER" id="PTHR31044:SF52">
    <property type="entry name" value="OS01G0631500 PROTEIN"/>
    <property type="match status" value="1"/>
</dbReference>
<dbReference type="PANTHER" id="PTHR31044">
    <property type="entry name" value="BETA-1,3 GLUCANASE"/>
    <property type="match status" value="1"/>
</dbReference>
<evidence type="ECO:0000256" key="5">
    <source>
        <dbReference type="ARBA" id="ARBA00023136"/>
    </source>
</evidence>
<dbReference type="InterPro" id="IPR044788">
    <property type="entry name" value="X8_dom_prot"/>
</dbReference>
<proteinExistence type="predicted"/>
<keyword evidence="3" id="KW-0449">Lipoprotein</keyword>
<comment type="subcellular location">
    <subcellularLocation>
        <location evidence="1">Cell membrane</location>
        <topology evidence="1">Lipid-anchor</topology>
        <topology evidence="1">GPI-anchor</topology>
    </subcellularLocation>
</comment>
<dbReference type="SMART" id="SM00768">
    <property type="entry name" value="X8"/>
    <property type="match status" value="1"/>
</dbReference>
<evidence type="ECO:0000256" key="3">
    <source>
        <dbReference type="ARBA" id="ARBA00022622"/>
    </source>
</evidence>
<gene>
    <name evidence="10" type="ORF">MKW98_011820</name>
</gene>
<evidence type="ECO:0000256" key="6">
    <source>
        <dbReference type="ARBA" id="ARBA00023157"/>
    </source>
</evidence>
<reference evidence="10" key="1">
    <citation type="submission" date="2022-04" db="EMBL/GenBank/DDBJ databases">
        <title>A functionally conserved STORR gene fusion in Papaver species that diverged 16.8 million years ago.</title>
        <authorList>
            <person name="Catania T."/>
        </authorList>
    </citation>
    <scope>NUCLEOTIDE SEQUENCE</scope>
    <source>
        <strain evidence="10">S-188037</strain>
    </source>
</reference>
<evidence type="ECO:0000313" key="11">
    <source>
        <dbReference type="Proteomes" id="UP001202328"/>
    </source>
</evidence>
<dbReference type="GO" id="GO:0005886">
    <property type="term" value="C:plasma membrane"/>
    <property type="evidence" value="ECO:0007669"/>
    <property type="project" value="UniProtKB-SubCell"/>
</dbReference>
<keyword evidence="5" id="KW-0472">Membrane</keyword>
<dbReference type="GO" id="GO:0009506">
    <property type="term" value="C:plasmodesma"/>
    <property type="evidence" value="ECO:0007669"/>
    <property type="project" value="UniProtKB-ARBA"/>
</dbReference>
<evidence type="ECO:0000256" key="1">
    <source>
        <dbReference type="ARBA" id="ARBA00004609"/>
    </source>
</evidence>
<dbReference type="InterPro" id="IPR012946">
    <property type="entry name" value="X8"/>
</dbReference>
<keyword evidence="3" id="KW-0336">GPI-anchor</keyword>
<evidence type="ECO:0000256" key="2">
    <source>
        <dbReference type="ARBA" id="ARBA00022475"/>
    </source>
</evidence>
<dbReference type="EMBL" id="JAJJMB010009441">
    <property type="protein sequence ID" value="KAI3913759.1"/>
    <property type="molecule type" value="Genomic_DNA"/>
</dbReference>
<keyword evidence="6" id="KW-1015">Disulfide bond</keyword>
<feature type="signal peptide" evidence="8">
    <location>
        <begin position="1"/>
        <end position="17"/>
    </location>
</feature>
<protein>
    <recommendedName>
        <fullName evidence="9">X8 domain-containing protein</fullName>
    </recommendedName>
</protein>
<accession>A0AAD4XIJ2</accession>
<sequence>YELSMALLAAGSGVVSASDDTPTYCVAKPDGVVDQNVLLDALNWVCGKVDCSLLLQGQRCYEPDTVSAHASYAFNEYYYQSGRLTGTCDFNGTAMVTTTDPSHDTCTFRRGRHQSAPTVSLGWSLPVSGTGAVLLVVMTSILF</sequence>
<dbReference type="AlphaFoldDB" id="A0AAD4XIJ2"/>
<evidence type="ECO:0000256" key="8">
    <source>
        <dbReference type="SAM" id="SignalP"/>
    </source>
</evidence>
<organism evidence="10 11">
    <name type="scientific">Papaver atlanticum</name>
    <dbReference type="NCBI Taxonomy" id="357466"/>
    <lineage>
        <taxon>Eukaryota</taxon>
        <taxon>Viridiplantae</taxon>
        <taxon>Streptophyta</taxon>
        <taxon>Embryophyta</taxon>
        <taxon>Tracheophyta</taxon>
        <taxon>Spermatophyta</taxon>
        <taxon>Magnoliopsida</taxon>
        <taxon>Ranunculales</taxon>
        <taxon>Papaveraceae</taxon>
        <taxon>Papaveroideae</taxon>
        <taxon>Papaver</taxon>
    </lineage>
</organism>
<dbReference type="Proteomes" id="UP001202328">
    <property type="component" value="Unassembled WGS sequence"/>
</dbReference>
<keyword evidence="2" id="KW-1003">Cell membrane</keyword>
<dbReference type="Gene3D" id="1.20.58.1040">
    <property type="match status" value="1"/>
</dbReference>
<keyword evidence="4 8" id="KW-0732">Signal</keyword>
<keyword evidence="7" id="KW-0325">Glycoprotein</keyword>
<evidence type="ECO:0000256" key="7">
    <source>
        <dbReference type="ARBA" id="ARBA00023180"/>
    </source>
</evidence>
<evidence type="ECO:0000313" key="10">
    <source>
        <dbReference type="EMBL" id="KAI3913759.1"/>
    </source>
</evidence>